<feature type="compositionally biased region" description="Low complexity" evidence="1">
    <location>
        <begin position="165"/>
        <end position="182"/>
    </location>
</feature>
<protein>
    <submittedName>
        <fullName evidence="2">Uncharacterized protein</fullName>
    </submittedName>
</protein>
<evidence type="ECO:0000313" key="3">
    <source>
        <dbReference type="Proteomes" id="UP000179807"/>
    </source>
</evidence>
<feature type="compositionally biased region" description="Low complexity" evidence="1">
    <location>
        <begin position="98"/>
        <end position="137"/>
    </location>
</feature>
<feature type="compositionally biased region" description="Basic and acidic residues" evidence="1">
    <location>
        <begin position="524"/>
        <end position="537"/>
    </location>
</feature>
<feature type="compositionally biased region" description="Basic and acidic residues" evidence="1">
    <location>
        <begin position="718"/>
        <end position="732"/>
    </location>
</feature>
<comment type="caution">
    <text evidence="2">The sequence shown here is derived from an EMBL/GenBank/DDBJ whole genome shotgun (WGS) entry which is preliminary data.</text>
</comment>
<dbReference type="GeneID" id="94843510"/>
<gene>
    <name evidence="2" type="ORF">TRFO_32986</name>
</gene>
<proteinExistence type="predicted"/>
<organism evidence="2 3">
    <name type="scientific">Tritrichomonas foetus</name>
    <dbReference type="NCBI Taxonomy" id="1144522"/>
    <lineage>
        <taxon>Eukaryota</taxon>
        <taxon>Metamonada</taxon>
        <taxon>Parabasalia</taxon>
        <taxon>Tritrichomonadida</taxon>
        <taxon>Tritrichomonadidae</taxon>
        <taxon>Tritrichomonas</taxon>
    </lineage>
</organism>
<feature type="compositionally biased region" description="Low complexity" evidence="1">
    <location>
        <begin position="538"/>
        <end position="559"/>
    </location>
</feature>
<dbReference type="VEuPathDB" id="TrichDB:TRFO_32986"/>
<sequence length="790" mass="89735">MYPTNNNNSNSNNNSNNMIPGQIQNQNNHQQQDTIQNLFNNLNSGNINIQAMFPYGMPYLAANQQQALMKASRQKRDRKRPSPYALQPNPFPPPPPQQQSQQPNMMPNDQSNTPSNNQSNSQQNNYQNNHQKNQQNSLYNGRYENQRDGYQSNQFNSQYDNHFDSYQSNQQQSQNLQANNHSVNSQQQLNTIPRRQISSHINQQLKPSINKQNISQNKQPQVIHHSISQEMQNSQQQMNALTRELSLKLLKIGDDKIDLFCKLFEMSYPQPPETIVSYFQTFTLPELSKSASLQFIKRIFDLFISENTDKTLHLRNPLVPRLFTRLVNFNFLPQYRLLQLHQSPFEFSPVPNLPPGTVCIGQFISDPWCSRPTGKVRINDQECQAVNFGESFNYYLLGPVEHLYKIKIQVTSQSVECGLVWFVIQYCVPKQDVSRALYKIKFPNQEPDSSIFALTPHCQNCNPSPLDLIIEKAQKTGIVFCPSCNSKSLLDELVISTLKSQNRIIGHNLSNESKNLSQQLIKSQSRDKFKKETRRQSVSDQSQAQAQAQALPISQSSLQNQQPQKAPVVQTIKKGRQRKITAATPPTSSSTSRSNSGKVPPDVKKKVNTSSIPNSQSSQLTASTTPQQVVGQISPHQIQNQNQLHLQPHINHQQIPPNIPLIQIHVPPQAQTPQHVLTCSIKSNPSNISHGSTPQQNHQNHVGNTNGQQSTAQNDSQKGVEDKKEESPEMKRGKVHMTDFLCMCLKCARNETKWTDAVYKPNYEVAADGSYQEKVFEDDEDYLDGVGTYM</sequence>
<evidence type="ECO:0000313" key="2">
    <source>
        <dbReference type="EMBL" id="OHT00389.1"/>
    </source>
</evidence>
<dbReference type="AlphaFoldDB" id="A0A1J4JSZ2"/>
<feature type="compositionally biased region" description="Polar residues" evidence="1">
    <location>
        <begin position="608"/>
        <end position="630"/>
    </location>
</feature>
<feature type="compositionally biased region" description="Polar residues" evidence="1">
    <location>
        <begin position="148"/>
        <end position="160"/>
    </location>
</feature>
<dbReference type="RefSeq" id="XP_068353525.1">
    <property type="nucleotide sequence ID" value="XM_068508806.1"/>
</dbReference>
<feature type="compositionally biased region" description="Polar residues" evidence="1">
    <location>
        <begin position="680"/>
        <end position="717"/>
    </location>
</feature>
<accession>A0A1J4JSZ2</accession>
<feature type="region of interest" description="Disordered" evidence="1">
    <location>
        <begin position="66"/>
        <end position="187"/>
    </location>
</feature>
<reference evidence="2" key="1">
    <citation type="submission" date="2016-10" db="EMBL/GenBank/DDBJ databases">
        <authorList>
            <person name="Benchimol M."/>
            <person name="Almeida L.G."/>
            <person name="Vasconcelos A.T."/>
            <person name="Perreira-Neves A."/>
            <person name="Rosa I.A."/>
            <person name="Tasca T."/>
            <person name="Bogo M.R."/>
            <person name="de Souza W."/>
        </authorList>
    </citation>
    <scope>NUCLEOTIDE SEQUENCE [LARGE SCALE GENOMIC DNA]</scope>
    <source>
        <strain evidence="2">K</strain>
    </source>
</reference>
<dbReference type="EMBL" id="MLAK01000958">
    <property type="protein sequence ID" value="OHT00389.1"/>
    <property type="molecule type" value="Genomic_DNA"/>
</dbReference>
<keyword evidence="3" id="KW-1185">Reference proteome</keyword>
<evidence type="ECO:0000256" key="1">
    <source>
        <dbReference type="SAM" id="MobiDB-lite"/>
    </source>
</evidence>
<feature type="region of interest" description="Disordered" evidence="1">
    <location>
        <begin position="519"/>
        <end position="630"/>
    </location>
</feature>
<feature type="region of interest" description="Disordered" evidence="1">
    <location>
        <begin position="1"/>
        <end position="30"/>
    </location>
</feature>
<feature type="region of interest" description="Disordered" evidence="1">
    <location>
        <begin position="680"/>
        <end position="732"/>
    </location>
</feature>
<feature type="compositionally biased region" description="Low complexity" evidence="1">
    <location>
        <begin position="581"/>
        <end position="592"/>
    </location>
</feature>
<name>A0A1J4JSZ2_9EUKA</name>
<dbReference type="Proteomes" id="UP000179807">
    <property type="component" value="Unassembled WGS sequence"/>
</dbReference>
<feature type="compositionally biased region" description="Basic residues" evidence="1">
    <location>
        <begin position="72"/>
        <end position="81"/>
    </location>
</feature>